<evidence type="ECO:0000313" key="1">
    <source>
        <dbReference type="EMBL" id="KAL2520342.1"/>
    </source>
</evidence>
<dbReference type="EMBL" id="JBFOLJ010000007">
    <property type="protein sequence ID" value="KAL2520342.1"/>
    <property type="molecule type" value="Genomic_DNA"/>
</dbReference>
<organism evidence="1 2">
    <name type="scientific">Forsythia ovata</name>
    <dbReference type="NCBI Taxonomy" id="205694"/>
    <lineage>
        <taxon>Eukaryota</taxon>
        <taxon>Viridiplantae</taxon>
        <taxon>Streptophyta</taxon>
        <taxon>Embryophyta</taxon>
        <taxon>Tracheophyta</taxon>
        <taxon>Spermatophyta</taxon>
        <taxon>Magnoliopsida</taxon>
        <taxon>eudicotyledons</taxon>
        <taxon>Gunneridae</taxon>
        <taxon>Pentapetalae</taxon>
        <taxon>asterids</taxon>
        <taxon>lamiids</taxon>
        <taxon>Lamiales</taxon>
        <taxon>Oleaceae</taxon>
        <taxon>Forsythieae</taxon>
        <taxon>Forsythia</taxon>
    </lineage>
</organism>
<reference evidence="2" key="1">
    <citation type="submission" date="2024-07" db="EMBL/GenBank/DDBJ databases">
        <title>Two chromosome-level genome assemblies of Korean endemic species Abeliophyllum distichum and Forsythia ovata (Oleaceae).</title>
        <authorList>
            <person name="Jang H."/>
        </authorList>
    </citation>
    <scope>NUCLEOTIDE SEQUENCE [LARGE SCALE GENOMIC DNA]</scope>
</reference>
<comment type="caution">
    <text evidence="1">The sequence shown here is derived from an EMBL/GenBank/DDBJ whole genome shotgun (WGS) entry which is preliminary data.</text>
</comment>
<evidence type="ECO:0000313" key="2">
    <source>
        <dbReference type="Proteomes" id="UP001604277"/>
    </source>
</evidence>
<dbReference type="Proteomes" id="UP001604277">
    <property type="component" value="Unassembled WGS sequence"/>
</dbReference>
<accession>A0ABD1U5R2</accession>
<keyword evidence="2" id="KW-1185">Reference proteome</keyword>
<protein>
    <submittedName>
        <fullName evidence="1">Uncharacterized protein</fullName>
    </submittedName>
</protein>
<proteinExistence type="predicted"/>
<gene>
    <name evidence="1" type="ORF">Fot_24265</name>
</gene>
<dbReference type="AlphaFoldDB" id="A0ABD1U5R2"/>
<sequence>MPWEEGLAKKDEELGVLNAKVESQDLALAEMSAKVEAIQKDLANFRDSDEGKQIFEDGKQAGRMKLLELIKDELPNINFDFIYEEGETVSLVLPLETVNNETVAEPASFEAESKAVIEPTTGTLPSQVHGVLNGNLRLLFLDLAPCCRYNLWATAVRAIPSNFHQKAYIYFRPSCQPFSLPQGILSCRGYQIDEFCRT</sequence>
<name>A0ABD1U5R2_9LAMI</name>